<dbReference type="Proteomes" id="UP000790787">
    <property type="component" value="Chromosome 5"/>
</dbReference>
<name>A0AC58UGZ4_TOBAC</name>
<proteinExistence type="predicted"/>
<dbReference type="RefSeq" id="XP_075108758.1">
    <property type="nucleotide sequence ID" value="XM_075252657.1"/>
</dbReference>
<evidence type="ECO:0000313" key="1">
    <source>
        <dbReference type="Proteomes" id="UP000790787"/>
    </source>
</evidence>
<protein>
    <submittedName>
        <fullName evidence="2">F-box protein SKIP19-like</fullName>
    </submittedName>
</protein>
<organism evidence="1 2">
    <name type="scientific">Nicotiana tabacum</name>
    <name type="common">Common tobacco</name>
    <dbReference type="NCBI Taxonomy" id="4097"/>
    <lineage>
        <taxon>Eukaryota</taxon>
        <taxon>Viridiplantae</taxon>
        <taxon>Streptophyta</taxon>
        <taxon>Embryophyta</taxon>
        <taxon>Tracheophyta</taxon>
        <taxon>Spermatophyta</taxon>
        <taxon>Magnoliopsida</taxon>
        <taxon>eudicotyledons</taxon>
        <taxon>Gunneridae</taxon>
        <taxon>Pentapetalae</taxon>
        <taxon>asterids</taxon>
        <taxon>lamiids</taxon>
        <taxon>Solanales</taxon>
        <taxon>Solanaceae</taxon>
        <taxon>Nicotianoideae</taxon>
        <taxon>Nicotianeae</taxon>
        <taxon>Nicotiana</taxon>
    </lineage>
</organism>
<reference evidence="1" key="1">
    <citation type="journal article" date="2014" name="Nat. Commun.">
        <title>The tobacco genome sequence and its comparison with those of tomato and potato.</title>
        <authorList>
            <person name="Sierro N."/>
            <person name="Battey J.N."/>
            <person name="Ouadi S."/>
            <person name="Bakaher N."/>
            <person name="Bovet L."/>
            <person name="Willig A."/>
            <person name="Goepfert S."/>
            <person name="Peitsch M.C."/>
            <person name="Ivanov N.V."/>
        </authorList>
    </citation>
    <scope>NUCLEOTIDE SEQUENCE [LARGE SCALE GENOMIC DNA]</scope>
</reference>
<evidence type="ECO:0000313" key="2">
    <source>
        <dbReference type="RefSeq" id="XP_075108758.1"/>
    </source>
</evidence>
<reference evidence="2" key="2">
    <citation type="submission" date="2025-08" db="UniProtKB">
        <authorList>
            <consortium name="RefSeq"/>
        </authorList>
    </citation>
    <scope>IDENTIFICATION</scope>
    <source>
        <tissue evidence="2">Leaf</tissue>
    </source>
</reference>
<gene>
    <name evidence="2" type="primary">LOC142180593</name>
</gene>
<keyword evidence="1" id="KW-1185">Reference proteome</keyword>
<accession>A0AC58UGZ4</accession>
<sequence>MKYLNASYTTRTQHTEGKNQKASMVKKPPWLEPSDMDYDLGEMCRHAVDRSQGELVDINLEYFATDKLLSYVAERSGKLKRLSIACCYGMLCDGSVEAVQKLPLLEELSLTHTDITTEGIEALGRSCPRLTSFKLNNSCYMGSGDDFGEGDFRNEEALAIAKNLPALQNLQLIGNTMTNEGLLAILDGCPHPVSLDLRLCKNVSLNEVLSSRISGQIKDVKHPGDSLKGFEFSFDTCGDEDEMSDDMSDY</sequence>